<evidence type="ECO:0000256" key="2">
    <source>
        <dbReference type="ARBA" id="ARBA00022692"/>
    </source>
</evidence>
<feature type="transmembrane region" description="Helical" evidence="5">
    <location>
        <begin position="134"/>
        <end position="156"/>
    </location>
</feature>
<sequence>METNVNHNQPEAGPQAQKGNKLALLTVLYAPVETYKQFKLQPKFGLKLVILALLMVVFGYLSAVMLPNVLMGDLEAELPPEMLEEDVMATAMLFGAITAAVGGAIGFVIMLLIAALFIFIITKLAQMDLSYKQVLAISTLAQSPMILNGIVSLIFINQTGDLTPVTSLAFLAGEEASLFMFNFLSSIEIFSIWSFVLIGIGLAVFAHASLKKGLAVSLGFWLASAFIVSVFAAWIEGLLPPM</sequence>
<keyword evidence="3 5" id="KW-1133">Transmembrane helix</keyword>
<name>A0ABU0CYB2_9BACI</name>
<keyword evidence="2 5" id="KW-0812">Transmembrane</keyword>
<reference evidence="7 8" key="1">
    <citation type="submission" date="2023-07" db="EMBL/GenBank/DDBJ databases">
        <title>Genomic Encyclopedia of Type Strains, Phase IV (KMG-IV): sequencing the most valuable type-strain genomes for metagenomic binning, comparative biology and taxonomic classification.</title>
        <authorList>
            <person name="Goeker M."/>
        </authorList>
    </citation>
    <scope>NUCLEOTIDE SEQUENCE [LARGE SCALE GENOMIC DNA]</scope>
    <source>
        <strain evidence="7 8">DSM 17740</strain>
    </source>
</reference>
<feature type="domain" description="Yip1" evidence="6">
    <location>
        <begin position="26"/>
        <end position="229"/>
    </location>
</feature>
<dbReference type="InterPro" id="IPR006977">
    <property type="entry name" value="Yip1_dom"/>
</dbReference>
<evidence type="ECO:0000256" key="1">
    <source>
        <dbReference type="ARBA" id="ARBA00004141"/>
    </source>
</evidence>
<evidence type="ECO:0000256" key="4">
    <source>
        <dbReference type="ARBA" id="ARBA00023136"/>
    </source>
</evidence>
<evidence type="ECO:0000259" key="6">
    <source>
        <dbReference type="Pfam" id="PF04893"/>
    </source>
</evidence>
<evidence type="ECO:0000313" key="7">
    <source>
        <dbReference type="EMBL" id="MDQ0341125.1"/>
    </source>
</evidence>
<evidence type="ECO:0000256" key="5">
    <source>
        <dbReference type="SAM" id="Phobius"/>
    </source>
</evidence>
<dbReference type="RefSeq" id="WP_307343842.1">
    <property type="nucleotide sequence ID" value="NZ_JAUSUQ010000034.1"/>
</dbReference>
<dbReference type="Proteomes" id="UP001232445">
    <property type="component" value="Unassembled WGS sequence"/>
</dbReference>
<feature type="transmembrane region" description="Helical" evidence="5">
    <location>
        <begin position="176"/>
        <end position="206"/>
    </location>
</feature>
<proteinExistence type="predicted"/>
<comment type="caution">
    <text evidence="7">The sequence shown here is derived from an EMBL/GenBank/DDBJ whole genome shotgun (WGS) entry which is preliminary data.</text>
</comment>
<gene>
    <name evidence="7" type="ORF">J2S00_003969</name>
</gene>
<keyword evidence="8" id="KW-1185">Reference proteome</keyword>
<protein>
    <recommendedName>
        <fullName evidence="6">Yip1 domain-containing protein</fullName>
    </recommendedName>
</protein>
<accession>A0ABU0CYB2</accession>
<evidence type="ECO:0000256" key="3">
    <source>
        <dbReference type="ARBA" id="ARBA00022989"/>
    </source>
</evidence>
<organism evidence="7 8">
    <name type="scientific">Caldalkalibacillus uzonensis</name>
    <dbReference type="NCBI Taxonomy" id="353224"/>
    <lineage>
        <taxon>Bacteria</taxon>
        <taxon>Bacillati</taxon>
        <taxon>Bacillota</taxon>
        <taxon>Bacilli</taxon>
        <taxon>Bacillales</taxon>
        <taxon>Bacillaceae</taxon>
        <taxon>Caldalkalibacillus</taxon>
    </lineage>
</organism>
<keyword evidence="4 5" id="KW-0472">Membrane</keyword>
<dbReference type="EMBL" id="JAUSUQ010000034">
    <property type="protein sequence ID" value="MDQ0341125.1"/>
    <property type="molecule type" value="Genomic_DNA"/>
</dbReference>
<feature type="transmembrane region" description="Helical" evidence="5">
    <location>
        <begin position="48"/>
        <end position="71"/>
    </location>
</feature>
<evidence type="ECO:0000313" key="8">
    <source>
        <dbReference type="Proteomes" id="UP001232445"/>
    </source>
</evidence>
<dbReference type="Pfam" id="PF04893">
    <property type="entry name" value="Yip1"/>
    <property type="match status" value="1"/>
</dbReference>
<comment type="subcellular location">
    <subcellularLocation>
        <location evidence="1">Membrane</location>
        <topology evidence="1">Multi-pass membrane protein</topology>
    </subcellularLocation>
</comment>
<feature type="transmembrane region" description="Helical" evidence="5">
    <location>
        <begin position="213"/>
        <end position="235"/>
    </location>
</feature>
<feature type="transmembrane region" description="Helical" evidence="5">
    <location>
        <begin position="91"/>
        <end position="122"/>
    </location>
</feature>